<dbReference type="EMBL" id="CP003563">
    <property type="protein sequence ID" value="AFL54022.1"/>
    <property type="molecule type" value="Genomic_DNA"/>
</dbReference>
<organism evidence="1 2">
    <name type="scientific">Sinorhizobium fredii (strain USDA 257)</name>
    <dbReference type="NCBI Taxonomy" id="1185652"/>
    <lineage>
        <taxon>Bacteria</taxon>
        <taxon>Pseudomonadati</taxon>
        <taxon>Pseudomonadota</taxon>
        <taxon>Alphaproteobacteria</taxon>
        <taxon>Hyphomicrobiales</taxon>
        <taxon>Rhizobiaceae</taxon>
        <taxon>Sinorhizobium/Ensifer group</taxon>
        <taxon>Sinorhizobium</taxon>
    </lineage>
</organism>
<reference evidence="1 2" key="1">
    <citation type="journal article" date="2012" name="J. Bacteriol.">
        <title>Complete genome sequence of the broad-host-range strain Sinorhizobium fredii USDA257.</title>
        <authorList>
            <person name="Schuldes J."/>
            <person name="Rodriguez Orbegoso M."/>
            <person name="Schmeisser C."/>
            <person name="Krishnan H.B."/>
            <person name="Daniel R."/>
            <person name="Streit W.R."/>
        </authorList>
    </citation>
    <scope>NUCLEOTIDE SEQUENCE [LARGE SCALE GENOMIC DNA]</scope>
    <source>
        <strain evidence="1 2">USDA 257</strain>
    </source>
</reference>
<dbReference type="KEGG" id="sfd:USDA257_c55070"/>
<dbReference type="RefSeq" id="WP_014766133.1">
    <property type="nucleotide sequence ID" value="NC_018000.1"/>
</dbReference>
<evidence type="ECO:0000313" key="1">
    <source>
        <dbReference type="EMBL" id="AFL54022.1"/>
    </source>
</evidence>
<dbReference type="HOGENOM" id="CLU_2398001_0_0_5"/>
<protein>
    <submittedName>
        <fullName evidence="1">Uncharacterized protein</fullName>
    </submittedName>
</protein>
<proteinExistence type="predicted"/>
<accession>I3XDR6</accession>
<evidence type="ECO:0000313" key="2">
    <source>
        <dbReference type="Proteomes" id="UP000006180"/>
    </source>
</evidence>
<dbReference type="PATRIC" id="fig|1185652.3.peg.5709"/>
<dbReference type="AlphaFoldDB" id="I3XDR6"/>
<gene>
    <name evidence="1" type="ORF">USDA257_c55070</name>
</gene>
<sequence length="93" mass="10474">MNRSAFYEECSRILGASHAYEAPRSLKINRWNNRGPGNGHFPGYGLIRVLGPHHIRIALRRPELKLLCRSEEAAFAALKRAKALVLQARPSEP</sequence>
<dbReference type="Proteomes" id="UP000006180">
    <property type="component" value="Chromosome"/>
</dbReference>
<name>I3XDR6_SINF2</name>